<dbReference type="AlphaFoldDB" id="K9XWQ0"/>
<evidence type="ECO:0000313" key="2">
    <source>
        <dbReference type="Proteomes" id="UP000010473"/>
    </source>
</evidence>
<organism evidence="1 2">
    <name type="scientific">Stanieria cyanosphaera (strain ATCC 29371 / PCC 7437)</name>
    <dbReference type="NCBI Taxonomy" id="111780"/>
    <lineage>
        <taxon>Bacteria</taxon>
        <taxon>Bacillati</taxon>
        <taxon>Cyanobacteriota</taxon>
        <taxon>Cyanophyceae</taxon>
        <taxon>Pleurocapsales</taxon>
        <taxon>Dermocarpellaceae</taxon>
        <taxon>Stanieria</taxon>
    </lineage>
</organism>
<dbReference type="OrthoDB" id="517060at2"/>
<gene>
    <name evidence="1" type="ordered locus">Sta7437_2985</name>
</gene>
<dbReference type="RefSeq" id="WP_015194170.1">
    <property type="nucleotide sequence ID" value="NC_019748.1"/>
</dbReference>
<protein>
    <submittedName>
        <fullName evidence="1">Uncharacterized protein</fullName>
    </submittedName>
</protein>
<dbReference type="EMBL" id="CP003653">
    <property type="protein sequence ID" value="AFZ36504.1"/>
    <property type="molecule type" value="Genomic_DNA"/>
</dbReference>
<proteinExistence type="predicted"/>
<reference evidence="2" key="1">
    <citation type="journal article" date="2013" name="Proc. Natl. Acad. Sci. U.S.A.">
        <title>Improving the coverage of the cyanobacterial phylum using diversity-driven genome sequencing.</title>
        <authorList>
            <person name="Shih P.M."/>
            <person name="Wu D."/>
            <person name="Latifi A."/>
            <person name="Axen S.D."/>
            <person name="Fewer D.P."/>
            <person name="Talla E."/>
            <person name="Calteau A."/>
            <person name="Cai F."/>
            <person name="Tandeau de Marsac N."/>
            <person name="Rippka R."/>
            <person name="Herdman M."/>
            <person name="Sivonen K."/>
            <person name="Coursin T."/>
            <person name="Laurent T."/>
            <person name="Goodwin L."/>
            <person name="Nolan M."/>
            <person name="Davenport K.W."/>
            <person name="Han C.S."/>
            <person name="Rubin E.M."/>
            <person name="Eisen J.A."/>
            <person name="Woyke T."/>
            <person name="Gugger M."/>
            <person name="Kerfeld C.A."/>
        </authorList>
    </citation>
    <scope>NUCLEOTIDE SEQUENCE [LARGE SCALE GENOMIC DNA]</scope>
    <source>
        <strain evidence="2">ATCC 29371 / PCC 7437</strain>
    </source>
</reference>
<accession>K9XWQ0</accession>
<name>K9XWQ0_STAC7</name>
<dbReference type="eggNOG" id="COG3636">
    <property type="taxonomic scope" value="Bacteria"/>
</dbReference>
<dbReference type="HOGENOM" id="CLU_137365_2_1_3"/>
<sequence length="105" mass="12123">MVKLPTKTSWIDDLIDSLEDAEKAAKYLSFALEENFQTYQLLPNALEDLIESRCQRNNLSEEAQQHYEKLKQLFVTENAGAIYKLIDLLDALGFQLTVSLKRQRS</sequence>
<evidence type="ECO:0000313" key="1">
    <source>
        <dbReference type="EMBL" id="AFZ36504.1"/>
    </source>
</evidence>
<dbReference type="KEGG" id="scs:Sta7437_2985"/>
<keyword evidence="2" id="KW-1185">Reference proteome</keyword>
<dbReference type="Proteomes" id="UP000010473">
    <property type="component" value="Chromosome"/>
</dbReference>